<protein>
    <submittedName>
        <fullName evidence="2">Uncharacterized protein</fullName>
    </submittedName>
</protein>
<feature type="compositionally biased region" description="Polar residues" evidence="1">
    <location>
        <begin position="41"/>
        <end position="52"/>
    </location>
</feature>
<evidence type="ECO:0000313" key="2">
    <source>
        <dbReference type="EMBL" id="KAG2378692.1"/>
    </source>
</evidence>
<dbReference type="RefSeq" id="XP_044545954.1">
    <property type="nucleotide sequence ID" value="XM_044697850.1"/>
</dbReference>
<accession>A0AA88GJU7</accession>
<evidence type="ECO:0000313" key="3">
    <source>
        <dbReference type="Proteomes" id="UP000816034"/>
    </source>
</evidence>
<feature type="region of interest" description="Disordered" evidence="1">
    <location>
        <begin position="1"/>
        <end position="57"/>
    </location>
</feature>
<name>A0AA88GJU7_NAELO</name>
<gene>
    <name evidence="2" type="ORF">C9374_007840</name>
</gene>
<dbReference type="Proteomes" id="UP000816034">
    <property type="component" value="Unassembled WGS sequence"/>
</dbReference>
<organism evidence="2 3">
    <name type="scientific">Naegleria lovaniensis</name>
    <name type="common">Amoeba</name>
    <dbReference type="NCBI Taxonomy" id="51637"/>
    <lineage>
        <taxon>Eukaryota</taxon>
        <taxon>Discoba</taxon>
        <taxon>Heterolobosea</taxon>
        <taxon>Tetramitia</taxon>
        <taxon>Eutetramitia</taxon>
        <taxon>Vahlkampfiidae</taxon>
        <taxon>Naegleria</taxon>
    </lineage>
</organism>
<sequence length="147" mass="17328">MNSNQNQLPYSKDIETERMNTTLETSINSKSHSSIPSCPNHDSQSETNSSLNLPPKRLTVPIQHDNLFDSTRPRSCRSLPPKPLIRISQYEVEYSSVEQEFRREFLNYQLREYKFPQKSSMRKTSRCEHDVALPDQFLWDLKHSKRK</sequence>
<dbReference type="GeneID" id="68100294"/>
<dbReference type="EMBL" id="PYSW02000031">
    <property type="protein sequence ID" value="KAG2378692.1"/>
    <property type="molecule type" value="Genomic_DNA"/>
</dbReference>
<comment type="caution">
    <text evidence="2">The sequence shown here is derived from an EMBL/GenBank/DDBJ whole genome shotgun (WGS) entry which is preliminary data.</text>
</comment>
<dbReference type="AlphaFoldDB" id="A0AA88GJU7"/>
<keyword evidence="3" id="KW-1185">Reference proteome</keyword>
<reference evidence="2 3" key="1">
    <citation type="journal article" date="2018" name="BMC Genomics">
        <title>The genome of Naegleria lovaniensis, the basis for a comparative approach to unravel pathogenicity factors of the human pathogenic amoeba N. fowleri.</title>
        <authorList>
            <person name="Liechti N."/>
            <person name="Schurch N."/>
            <person name="Bruggmann R."/>
            <person name="Wittwer M."/>
        </authorList>
    </citation>
    <scope>NUCLEOTIDE SEQUENCE [LARGE SCALE GENOMIC DNA]</scope>
    <source>
        <strain evidence="2 3">ATCC 30569</strain>
    </source>
</reference>
<evidence type="ECO:0000256" key="1">
    <source>
        <dbReference type="SAM" id="MobiDB-lite"/>
    </source>
</evidence>
<feature type="compositionally biased region" description="Low complexity" evidence="1">
    <location>
        <begin position="26"/>
        <end position="40"/>
    </location>
</feature>
<proteinExistence type="predicted"/>